<accession>A0A4U3MMX3</accession>
<evidence type="ECO:0000256" key="4">
    <source>
        <dbReference type="SAM" id="MobiDB-lite"/>
    </source>
</evidence>
<keyword evidence="7" id="KW-1185">Reference proteome</keyword>
<dbReference type="Pfam" id="PF13377">
    <property type="entry name" value="Peripla_BP_3"/>
    <property type="match status" value="1"/>
</dbReference>
<dbReference type="CDD" id="cd06288">
    <property type="entry name" value="PBP1_sucrose_transcription_regulator"/>
    <property type="match status" value="1"/>
</dbReference>
<dbReference type="Pfam" id="PF00356">
    <property type="entry name" value="LacI"/>
    <property type="match status" value="1"/>
</dbReference>
<dbReference type="GO" id="GO:0003700">
    <property type="term" value="F:DNA-binding transcription factor activity"/>
    <property type="evidence" value="ECO:0007669"/>
    <property type="project" value="TreeGrafter"/>
</dbReference>
<dbReference type="PANTHER" id="PTHR30146:SF109">
    <property type="entry name" value="HTH-TYPE TRANSCRIPTIONAL REGULATOR GALS"/>
    <property type="match status" value="1"/>
</dbReference>
<evidence type="ECO:0000259" key="5">
    <source>
        <dbReference type="PROSITE" id="PS50932"/>
    </source>
</evidence>
<comment type="caution">
    <text evidence="6">The sequence shown here is derived from an EMBL/GenBank/DDBJ whole genome shotgun (WGS) entry which is preliminary data.</text>
</comment>
<keyword evidence="2" id="KW-0238">DNA-binding</keyword>
<keyword evidence="1" id="KW-0805">Transcription regulation</keyword>
<dbReference type="EMBL" id="SZQA01000002">
    <property type="protein sequence ID" value="TKK90935.1"/>
    <property type="molecule type" value="Genomic_DNA"/>
</dbReference>
<dbReference type="Proteomes" id="UP000308705">
    <property type="component" value="Unassembled WGS sequence"/>
</dbReference>
<evidence type="ECO:0000256" key="2">
    <source>
        <dbReference type="ARBA" id="ARBA00023125"/>
    </source>
</evidence>
<dbReference type="OrthoDB" id="3467214at2"/>
<sequence length="349" mass="37083">MTTRRATITDVAALAGVSVATASKALNGRDDVRATTRQLVIDAAAQLSFQPNVLAQGLLSGQTRTVGLLTSDMVGRFGIPVLLGAENAFGAGEMAVLLCDARGDAIREQHYIRTLLSRRVDGLIVVGESTNPRPSITKDVPVPVVYAYAPSDDPADVSFVPDDEGGARLAVRHLIATGRTRVAHITGPTTYKAATDRAEGVRETLEEAGLEQAGETLYGAWSQRWGRLAADMLLLNDPTVDAVFCGNDQIAAGFIEAARERGRRVPDDIAVVGYDNWEVLSEETRPTLTTIDPDLERLGHTAAQHLFAAIDGKATPGVHSMPTRLVIRDSTAPGIPDTPWQVSRGGSGA</sequence>
<dbReference type="PROSITE" id="PS00356">
    <property type="entry name" value="HTH_LACI_1"/>
    <property type="match status" value="1"/>
</dbReference>
<proteinExistence type="predicted"/>
<protein>
    <submittedName>
        <fullName evidence="6">LacI family transcriptional regulator</fullName>
    </submittedName>
</protein>
<dbReference type="SUPFAM" id="SSF53822">
    <property type="entry name" value="Periplasmic binding protein-like I"/>
    <property type="match status" value="1"/>
</dbReference>
<name>A0A4U3MMX3_9ACTN</name>
<dbReference type="CDD" id="cd01392">
    <property type="entry name" value="HTH_LacI"/>
    <property type="match status" value="1"/>
</dbReference>
<dbReference type="Gene3D" id="1.10.260.40">
    <property type="entry name" value="lambda repressor-like DNA-binding domains"/>
    <property type="match status" value="1"/>
</dbReference>
<dbReference type="SMART" id="SM00354">
    <property type="entry name" value="HTH_LACI"/>
    <property type="match status" value="1"/>
</dbReference>
<dbReference type="InterPro" id="IPR000843">
    <property type="entry name" value="HTH_LacI"/>
</dbReference>
<dbReference type="GO" id="GO:0000976">
    <property type="term" value="F:transcription cis-regulatory region binding"/>
    <property type="evidence" value="ECO:0007669"/>
    <property type="project" value="TreeGrafter"/>
</dbReference>
<gene>
    <name evidence="6" type="ORF">FDA94_04040</name>
</gene>
<dbReference type="Gene3D" id="3.40.50.2300">
    <property type="match status" value="2"/>
</dbReference>
<dbReference type="InterPro" id="IPR028082">
    <property type="entry name" value="Peripla_BP_I"/>
</dbReference>
<dbReference type="InterPro" id="IPR010982">
    <property type="entry name" value="Lambda_DNA-bd_dom_sf"/>
</dbReference>
<evidence type="ECO:0000313" key="7">
    <source>
        <dbReference type="Proteomes" id="UP000308705"/>
    </source>
</evidence>
<keyword evidence="3" id="KW-0804">Transcription</keyword>
<dbReference type="AlphaFoldDB" id="A0A4U3MMX3"/>
<evidence type="ECO:0000256" key="3">
    <source>
        <dbReference type="ARBA" id="ARBA00023163"/>
    </source>
</evidence>
<dbReference type="RefSeq" id="WP_137245666.1">
    <property type="nucleotide sequence ID" value="NZ_SZQA01000002.1"/>
</dbReference>
<dbReference type="InterPro" id="IPR046335">
    <property type="entry name" value="LacI/GalR-like_sensor"/>
</dbReference>
<dbReference type="PANTHER" id="PTHR30146">
    <property type="entry name" value="LACI-RELATED TRANSCRIPTIONAL REPRESSOR"/>
    <property type="match status" value="1"/>
</dbReference>
<evidence type="ECO:0000313" key="6">
    <source>
        <dbReference type="EMBL" id="TKK90935.1"/>
    </source>
</evidence>
<feature type="domain" description="HTH lacI-type" evidence="5">
    <location>
        <begin position="6"/>
        <end position="60"/>
    </location>
</feature>
<organism evidence="6 7">
    <name type="scientific">Herbidospora galbida</name>
    <dbReference type="NCBI Taxonomy" id="2575442"/>
    <lineage>
        <taxon>Bacteria</taxon>
        <taxon>Bacillati</taxon>
        <taxon>Actinomycetota</taxon>
        <taxon>Actinomycetes</taxon>
        <taxon>Streptosporangiales</taxon>
        <taxon>Streptosporangiaceae</taxon>
        <taxon>Herbidospora</taxon>
    </lineage>
</organism>
<dbReference type="SUPFAM" id="SSF47413">
    <property type="entry name" value="lambda repressor-like DNA-binding domains"/>
    <property type="match status" value="1"/>
</dbReference>
<evidence type="ECO:0000256" key="1">
    <source>
        <dbReference type="ARBA" id="ARBA00023015"/>
    </source>
</evidence>
<dbReference type="PROSITE" id="PS50932">
    <property type="entry name" value="HTH_LACI_2"/>
    <property type="match status" value="1"/>
</dbReference>
<reference evidence="6 7" key="1">
    <citation type="submission" date="2019-04" db="EMBL/GenBank/DDBJ databases">
        <title>Herbidospora sp. NEAU-GS14.nov., a novel actinomycete isolated from soil.</title>
        <authorList>
            <person name="Han L."/>
        </authorList>
    </citation>
    <scope>NUCLEOTIDE SEQUENCE [LARGE SCALE GENOMIC DNA]</scope>
    <source>
        <strain evidence="6 7">NEAU-GS14</strain>
    </source>
</reference>
<feature type="region of interest" description="Disordered" evidence="4">
    <location>
        <begin position="329"/>
        <end position="349"/>
    </location>
</feature>